<dbReference type="GO" id="GO:0005524">
    <property type="term" value="F:ATP binding"/>
    <property type="evidence" value="ECO:0007669"/>
    <property type="project" value="UniProtKB-KW"/>
</dbReference>
<feature type="region of interest" description="Disordered" evidence="5">
    <location>
        <begin position="1"/>
        <end position="37"/>
    </location>
</feature>
<keyword evidence="6" id="KW-0812">Transmembrane</keyword>
<evidence type="ECO:0000256" key="5">
    <source>
        <dbReference type="SAM" id="MobiDB-lite"/>
    </source>
</evidence>
<dbReference type="HOGENOM" id="CLU_293691_0_0_0"/>
<dbReference type="PANTHER" id="PTHR43289">
    <property type="entry name" value="MITOGEN-ACTIVATED PROTEIN KINASE KINASE KINASE 20-RELATED"/>
    <property type="match status" value="1"/>
</dbReference>
<dbReference type="GO" id="GO:0004674">
    <property type="term" value="F:protein serine/threonine kinase activity"/>
    <property type="evidence" value="ECO:0007669"/>
    <property type="project" value="UniProtKB-KW"/>
</dbReference>
<keyword evidence="3 8" id="KW-0418">Kinase</keyword>
<dbReference type="PROSITE" id="PS00108">
    <property type="entry name" value="PROTEIN_KINASE_ST"/>
    <property type="match status" value="1"/>
</dbReference>
<dbReference type="EMBL" id="CP002353">
    <property type="protein sequence ID" value="ADV62716.1"/>
    <property type="molecule type" value="Genomic_DNA"/>
</dbReference>
<keyword evidence="6" id="KW-0472">Membrane</keyword>
<dbReference type="InterPro" id="IPR011009">
    <property type="entry name" value="Kinase-like_dom_sf"/>
</dbReference>
<keyword evidence="2" id="KW-0547">Nucleotide-binding</keyword>
<dbReference type="eggNOG" id="COG0457">
    <property type="taxonomic scope" value="Bacteria"/>
</dbReference>
<dbReference type="Proteomes" id="UP000008631">
    <property type="component" value="Chromosome"/>
</dbReference>
<dbReference type="InterPro" id="IPR011990">
    <property type="entry name" value="TPR-like_helical_dom_sf"/>
</dbReference>
<dbReference type="eggNOG" id="COG0515">
    <property type="taxonomic scope" value="Bacteria"/>
</dbReference>
<keyword evidence="6" id="KW-1133">Transmembrane helix</keyword>
<reference key="1">
    <citation type="submission" date="2010-11" db="EMBL/GenBank/DDBJ databases">
        <title>The complete sequence of chromosome of Isophaera pallida ATCC 43644.</title>
        <authorList>
            <consortium name="US DOE Joint Genome Institute (JGI-PGF)"/>
            <person name="Lucas S."/>
            <person name="Copeland A."/>
            <person name="Lapidus A."/>
            <person name="Bruce D."/>
            <person name="Goodwin L."/>
            <person name="Pitluck S."/>
            <person name="Kyrpides N."/>
            <person name="Mavromatis K."/>
            <person name="Pagani I."/>
            <person name="Ivanova N."/>
            <person name="Saunders E."/>
            <person name="Brettin T."/>
            <person name="Detter J.C."/>
            <person name="Han C."/>
            <person name="Tapia R."/>
            <person name="Land M."/>
            <person name="Hauser L."/>
            <person name="Markowitz V."/>
            <person name="Cheng J.-F."/>
            <person name="Hugenholtz P."/>
            <person name="Woyke T."/>
            <person name="Wu D."/>
            <person name="Eisen J.A."/>
        </authorList>
    </citation>
    <scope>NUCLEOTIDE SEQUENCE</scope>
    <source>
        <strain>ATCC 43644</strain>
    </source>
</reference>
<dbReference type="KEGG" id="ipa:Isop_2137"/>
<gene>
    <name evidence="8" type="ordered locus">Isop_2137</name>
</gene>
<evidence type="ECO:0000313" key="8">
    <source>
        <dbReference type="EMBL" id="ADV62716.1"/>
    </source>
</evidence>
<feature type="region of interest" description="Disordered" evidence="5">
    <location>
        <begin position="52"/>
        <end position="90"/>
    </location>
</feature>
<evidence type="ECO:0000256" key="4">
    <source>
        <dbReference type="ARBA" id="ARBA00022840"/>
    </source>
</evidence>
<keyword evidence="9" id="KW-1185">Reference proteome</keyword>
<dbReference type="CDD" id="cd14014">
    <property type="entry name" value="STKc_PknB_like"/>
    <property type="match status" value="1"/>
</dbReference>
<dbReference type="PANTHER" id="PTHR43289:SF34">
    <property type="entry name" value="SERINE_THREONINE-PROTEIN KINASE YBDM-RELATED"/>
    <property type="match status" value="1"/>
</dbReference>
<name>E8R4B5_ISOPI</name>
<keyword evidence="1" id="KW-0808">Transferase</keyword>
<feature type="region of interest" description="Disordered" evidence="5">
    <location>
        <begin position="262"/>
        <end position="304"/>
    </location>
</feature>
<evidence type="ECO:0000313" key="9">
    <source>
        <dbReference type="Proteomes" id="UP000008631"/>
    </source>
</evidence>
<dbReference type="RefSeq" id="WP_013565004.1">
    <property type="nucleotide sequence ID" value="NC_014962.1"/>
</dbReference>
<evidence type="ECO:0000256" key="1">
    <source>
        <dbReference type="ARBA" id="ARBA00022679"/>
    </source>
</evidence>
<dbReference type="OrthoDB" id="9813021at2"/>
<dbReference type="AlphaFoldDB" id="E8R4B5"/>
<evidence type="ECO:0000259" key="7">
    <source>
        <dbReference type="PROSITE" id="PS50011"/>
    </source>
</evidence>
<feature type="domain" description="Protein kinase" evidence="7">
    <location>
        <begin position="107"/>
        <end position="442"/>
    </location>
</feature>
<organism evidence="8 9">
    <name type="scientific">Isosphaera pallida (strain ATCC 43644 / DSM 9630 / IS1B)</name>
    <dbReference type="NCBI Taxonomy" id="575540"/>
    <lineage>
        <taxon>Bacteria</taxon>
        <taxon>Pseudomonadati</taxon>
        <taxon>Planctomycetota</taxon>
        <taxon>Planctomycetia</taxon>
        <taxon>Isosphaerales</taxon>
        <taxon>Isosphaeraceae</taxon>
        <taxon>Isosphaera</taxon>
    </lineage>
</organism>
<dbReference type="InParanoid" id="E8R4B5"/>
<dbReference type="Gene3D" id="3.30.200.20">
    <property type="entry name" value="Phosphorylase Kinase, domain 1"/>
    <property type="match status" value="1"/>
</dbReference>
<dbReference type="SMART" id="SM00220">
    <property type="entry name" value="S_TKc"/>
    <property type="match status" value="1"/>
</dbReference>
<dbReference type="Gene3D" id="1.10.510.10">
    <property type="entry name" value="Transferase(Phosphotransferase) domain 1"/>
    <property type="match status" value="1"/>
</dbReference>
<dbReference type="InterPro" id="IPR000719">
    <property type="entry name" value="Prot_kinase_dom"/>
</dbReference>
<dbReference type="SUPFAM" id="SSF56112">
    <property type="entry name" value="Protein kinase-like (PK-like)"/>
    <property type="match status" value="1"/>
</dbReference>
<dbReference type="STRING" id="575540.Isop_2137"/>
<proteinExistence type="predicted"/>
<dbReference type="Gene3D" id="1.25.40.10">
    <property type="entry name" value="Tetratricopeptide repeat domain"/>
    <property type="match status" value="1"/>
</dbReference>
<dbReference type="Pfam" id="PF00069">
    <property type="entry name" value="Pkinase"/>
    <property type="match status" value="2"/>
</dbReference>
<accession>E8R4B5</accession>
<reference evidence="8 9" key="2">
    <citation type="journal article" date="2011" name="Stand. Genomic Sci.">
        <title>Complete genome sequence of Isosphaera pallida type strain (IS1B).</title>
        <authorList>
            <consortium name="US DOE Joint Genome Institute (JGI-PGF)"/>
            <person name="Goker M."/>
            <person name="Cleland D."/>
            <person name="Saunders E."/>
            <person name="Lapidus A."/>
            <person name="Nolan M."/>
            <person name="Lucas S."/>
            <person name="Hammon N."/>
            <person name="Deshpande S."/>
            <person name="Cheng J.F."/>
            <person name="Tapia R."/>
            <person name="Han C."/>
            <person name="Goodwin L."/>
            <person name="Pitluck S."/>
            <person name="Liolios K."/>
            <person name="Pagani I."/>
            <person name="Ivanova N."/>
            <person name="Mavromatis K."/>
            <person name="Pati A."/>
            <person name="Chen A."/>
            <person name="Palaniappan K."/>
            <person name="Land M."/>
            <person name="Hauser L."/>
            <person name="Chang Y.J."/>
            <person name="Jeffries C.D."/>
            <person name="Detter J.C."/>
            <person name="Beck B."/>
            <person name="Woyke T."/>
            <person name="Bristow J."/>
            <person name="Eisen J.A."/>
            <person name="Markowitz V."/>
            <person name="Hugenholtz P."/>
            <person name="Kyrpides N.C."/>
            <person name="Klenk H.P."/>
        </authorList>
    </citation>
    <scope>NUCLEOTIDE SEQUENCE [LARGE SCALE GENOMIC DNA]</scope>
    <source>
        <strain evidence="9">ATCC 43644 / DSM 9630 / IS1B</strain>
    </source>
</reference>
<dbReference type="InterPro" id="IPR008271">
    <property type="entry name" value="Ser/Thr_kinase_AS"/>
</dbReference>
<evidence type="ECO:0000256" key="6">
    <source>
        <dbReference type="SAM" id="Phobius"/>
    </source>
</evidence>
<feature type="compositionally biased region" description="Low complexity" evidence="5">
    <location>
        <begin position="52"/>
        <end position="65"/>
    </location>
</feature>
<dbReference type="SUPFAM" id="SSF48452">
    <property type="entry name" value="TPR-like"/>
    <property type="match status" value="1"/>
</dbReference>
<dbReference type="PROSITE" id="PS50011">
    <property type="entry name" value="PROTEIN_KINASE_DOM"/>
    <property type="match status" value="1"/>
</dbReference>
<sequence>MATDSRAPHLIEPTPPPERSTAIPPASPLMTPEDIERETRFLTQLALKVSPTALSSETDVSSSTTVFAPAAPNARESDDGDVTSAAASASQGARMRQGVVSLSELGIELGAEVNRGGMGVVHKGYDRKLKRRVAIKFILPENRCNSSLVRRFNREAAIHARLQHPGVVTVYDFGVSSEHGPYLVMRYIEGKTLSNLLKERLKPGEHRAELLDILRKTAETVGYLHHVGLIHRDLKPGNIMVGRFGEVQVMDYGLARFANQAESSSSGDDLNTGHHHRVSGDSSWDSLEESPPGEVAPPQHSLPFLGSSERRALSVWDPDRTAVSPNQAVRSRWPHPLHDDDSDLRITEGRVVMGTPSYAAPEQLQGEPITFSADVHALGVILYRVLTGEFPGAGPRRHPEQLTVRLRAVGVEPDLIDLTLRCLDPNPANRPPDGTALSRELSRIEDQRRQRLHQAELDRIAAQTRADAERRRRRLTLIVAALVVAFGSSAALAIHQLDQIRQPLRARLNELTARGLALRDQAGTSLEPYRLLRDEAYDLAEGRTIPSLARWWLDHELTQARVLANQRQDAFETARQLVDASELLLQTAPIEPARTLNAYQERFQHLLGQRFADPLELVETLQNRAELLRNHPARPFILASLDHWASLSRNPTLTHALLQTAQAVECPDPDQPVADVSRLALRHVLLNLEAASVQPRLIQFARESLEALRNRVYSPASSSEPPPGEIEALELALRFLNALRPNGMLASPPTIQIALEAAQTFPDHGTLVLVCYETLDSDAVPASPKFPHLERQRMLLAGQLRALRQGDLLSRILVARELERQGDPEAALRELDDTYRSVQMSHDQSLLILYNSALIHKALGNPLEEKRLYHKILTFFDANPLAPTQRHSILSAACGNLANLIATSSSHRQDPNDQLRDYDDAIVLYHRAIQHAPDPQRKALWLCNLGGVYTNRSTLSTLAVRRDADLERAYHALNDALNLNPNLYQARITLAIVFGAINEDDEARRQLDDALKANPSEQDRQEIERIRRILDCQP</sequence>
<keyword evidence="8" id="KW-0723">Serine/threonine-protein kinase</keyword>
<protein>
    <submittedName>
        <fullName evidence="8">Serine/threonine protein kinase</fullName>
    </submittedName>
</protein>
<feature type="transmembrane region" description="Helical" evidence="6">
    <location>
        <begin position="475"/>
        <end position="494"/>
    </location>
</feature>
<keyword evidence="4" id="KW-0067">ATP-binding</keyword>
<evidence type="ECO:0000256" key="3">
    <source>
        <dbReference type="ARBA" id="ARBA00022777"/>
    </source>
</evidence>
<evidence type="ECO:0000256" key="2">
    <source>
        <dbReference type="ARBA" id="ARBA00022741"/>
    </source>
</evidence>